<feature type="compositionally biased region" description="Basic and acidic residues" evidence="1">
    <location>
        <begin position="138"/>
        <end position="153"/>
    </location>
</feature>
<reference evidence="3" key="1">
    <citation type="submission" date="2021-06" db="EMBL/GenBank/DDBJ databases">
        <title>Comparative genomics, transcriptomics and evolutionary studies reveal genomic signatures of adaptation to plant cell wall in hemibiotrophic fungi.</title>
        <authorList>
            <consortium name="DOE Joint Genome Institute"/>
            <person name="Baroncelli R."/>
            <person name="Diaz J.F."/>
            <person name="Benocci T."/>
            <person name="Peng M."/>
            <person name="Battaglia E."/>
            <person name="Haridas S."/>
            <person name="Andreopoulos W."/>
            <person name="Labutti K."/>
            <person name="Pangilinan J."/>
            <person name="Floch G.L."/>
            <person name="Makela M.R."/>
            <person name="Henrissat B."/>
            <person name="Grigoriev I.V."/>
            <person name="Crouch J.A."/>
            <person name="De Vries R.P."/>
            <person name="Sukno S.A."/>
            <person name="Thon M.R."/>
        </authorList>
    </citation>
    <scope>NUCLEOTIDE SEQUENCE</scope>
    <source>
        <strain evidence="3">MAFF235873</strain>
    </source>
</reference>
<dbReference type="AlphaFoldDB" id="A0AAD9H262"/>
<name>A0AAD9H262_9PEZI</name>
<evidence type="ECO:0000313" key="3">
    <source>
        <dbReference type="EMBL" id="KAK2021005.1"/>
    </source>
</evidence>
<evidence type="ECO:0000256" key="2">
    <source>
        <dbReference type="SAM" id="Phobius"/>
    </source>
</evidence>
<dbReference type="EMBL" id="MU843147">
    <property type="protein sequence ID" value="KAK2021005.1"/>
    <property type="molecule type" value="Genomic_DNA"/>
</dbReference>
<proteinExistence type="predicted"/>
<keyword evidence="2" id="KW-0812">Transmembrane</keyword>
<accession>A0AAD9H262</accession>
<sequence length="153" mass="17349">MRRRRQPAEKRDSRPSSTVLLLQLWVEMRGRPVKEAHQGLAHTLLASFSRRTAWSKRGGGARLSDQPPLAWVRILRRSVAYGVGIVAIEGLSLVMAFRVPGQNANRVPRRRYRGPASLSYTGQEGEKLWPQNAPDRSVCGERHETTRAREELN</sequence>
<keyword evidence="4" id="KW-1185">Reference proteome</keyword>
<keyword evidence="2" id="KW-0472">Membrane</keyword>
<evidence type="ECO:0000256" key="1">
    <source>
        <dbReference type="SAM" id="MobiDB-lite"/>
    </source>
</evidence>
<dbReference type="Proteomes" id="UP001232148">
    <property type="component" value="Unassembled WGS sequence"/>
</dbReference>
<feature type="region of interest" description="Disordered" evidence="1">
    <location>
        <begin position="115"/>
        <end position="153"/>
    </location>
</feature>
<feature type="transmembrane region" description="Helical" evidence="2">
    <location>
        <begin position="79"/>
        <end position="99"/>
    </location>
</feature>
<gene>
    <name evidence="3" type="ORF">LX32DRAFT_646840</name>
</gene>
<evidence type="ECO:0000313" key="4">
    <source>
        <dbReference type="Proteomes" id="UP001232148"/>
    </source>
</evidence>
<organism evidence="3 4">
    <name type="scientific">Colletotrichum zoysiae</name>
    <dbReference type="NCBI Taxonomy" id="1216348"/>
    <lineage>
        <taxon>Eukaryota</taxon>
        <taxon>Fungi</taxon>
        <taxon>Dikarya</taxon>
        <taxon>Ascomycota</taxon>
        <taxon>Pezizomycotina</taxon>
        <taxon>Sordariomycetes</taxon>
        <taxon>Hypocreomycetidae</taxon>
        <taxon>Glomerellales</taxon>
        <taxon>Glomerellaceae</taxon>
        <taxon>Colletotrichum</taxon>
        <taxon>Colletotrichum graminicola species complex</taxon>
    </lineage>
</organism>
<protein>
    <submittedName>
        <fullName evidence="3">Uncharacterized protein</fullName>
    </submittedName>
</protein>
<comment type="caution">
    <text evidence="3">The sequence shown here is derived from an EMBL/GenBank/DDBJ whole genome shotgun (WGS) entry which is preliminary data.</text>
</comment>
<keyword evidence="2" id="KW-1133">Transmembrane helix</keyword>